<accession>A0A423W0W0</accession>
<comment type="caution">
    <text evidence="3">The sequence shown here is derived from an EMBL/GenBank/DDBJ whole genome shotgun (WGS) entry which is preliminary data.</text>
</comment>
<sequence>MARAEFESQEAVSAVIPDNSAVPVAWGYFQDDPSKSFYMTRFRNLRARPPPLPQFLAVVKKLHQTSVSPTGKFGFHCTTYWGPPPLINDWTDSWEEYWSRQLRSDIAYAQRRYGEDEELITLVEEFIQKAVARLLRPLQTGGRTLKPSLCHGGLWDANVQIDVDTKQIILLDPSAFYGHGEALANFKINGTPVDFQAIGEPRYALQMSVVDLYKAEVGASEPQDDFYDRHYLYGIMYKYLTTCVIVSAKDKMRLLLQKFPDGFEGFKDPNTVYQKAEEHSESTVGSPKSNIVETAALGQSSEIRLHDDQEVTTVISLEPPLEEENQVVTLRTVCLAEVAEK</sequence>
<evidence type="ECO:0000313" key="3">
    <source>
        <dbReference type="EMBL" id="ROV96975.1"/>
    </source>
</evidence>
<dbReference type="PANTHER" id="PTHR12149">
    <property type="entry name" value="FRUCTOSAMINE 3 KINASE-RELATED PROTEIN"/>
    <property type="match status" value="1"/>
</dbReference>
<dbReference type="InterPro" id="IPR016477">
    <property type="entry name" value="Fructo-/Ketosamine-3-kinase"/>
</dbReference>
<name>A0A423W0W0_CYTCH</name>
<evidence type="ECO:0000256" key="1">
    <source>
        <dbReference type="ARBA" id="ARBA00011961"/>
    </source>
</evidence>
<reference evidence="3 4" key="1">
    <citation type="submission" date="2015-09" db="EMBL/GenBank/DDBJ databases">
        <title>Host preference determinants of Valsa canker pathogens revealed by comparative genomics.</title>
        <authorList>
            <person name="Yin Z."/>
            <person name="Huang L."/>
        </authorList>
    </citation>
    <scope>NUCLEOTIDE SEQUENCE [LARGE SCALE GENOMIC DNA]</scope>
    <source>
        <strain evidence="3 4">YSFL</strain>
    </source>
</reference>
<dbReference type="OrthoDB" id="5772781at2759"/>
<evidence type="ECO:0000313" key="4">
    <source>
        <dbReference type="Proteomes" id="UP000284375"/>
    </source>
</evidence>
<proteinExistence type="predicted"/>
<comment type="catalytic activity">
    <reaction evidence="2">
        <text>N(6)-D-ribulosyl-L-lysyl-[protein] + ATP = N(6)-(3-O-phospho-D-ribulosyl)-L-lysyl-[protein] + ADP + H(+)</text>
        <dbReference type="Rhea" id="RHEA:48432"/>
        <dbReference type="Rhea" id="RHEA-COMP:12103"/>
        <dbReference type="Rhea" id="RHEA-COMP:12104"/>
        <dbReference type="ChEBI" id="CHEBI:15378"/>
        <dbReference type="ChEBI" id="CHEBI:30616"/>
        <dbReference type="ChEBI" id="CHEBI:90418"/>
        <dbReference type="ChEBI" id="CHEBI:90420"/>
        <dbReference type="ChEBI" id="CHEBI:456216"/>
        <dbReference type="EC" id="2.7.1.172"/>
    </reaction>
    <physiologicalReaction direction="left-to-right" evidence="2">
        <dbReference type="Rhea" id="RHEA:48433"/>
    </physiologicalReaction>
</comment>
<evidence type="ECO:0000256" key="2">
    <source>
        <dbReference type="ARBA" id="ARBA00048655"/>
    </source>
</evidence>
<dbReference type="InterPro" id="IPR011009">
    <property type="entry name" value="Kinase-like_dom_sf"/>
</dbReference>
<gene>
    <name evidence="3" type="ORF">VSDG_04161</name>
</gene>
<dbReference type="GO" id="GO:0102193">
    <property type="term" value="F:protein-ribulosamine 3-kinase activity"/>
    <property type="evidence" value="ECO:0007669"/>
    <property type="project" value="UniProtKB-EC"/>
</dbReference>
<keyword evidence="4" id="KW-1185">Reference proteome</keyword>
<protein>
    <recommendedName>
        <fullName evidence="1">protein-ribulosamine 3-kinase</fullName>
        <ecNumber evidence="1">2.7.1.172</ecNumber>
    </recommendedName>
</protein>
<dbReference type="EMBL" id="LJZO01000018">
    <property type="protein sequence ID" value="ROV96975.1"/>
    <property type="molecule type" value="Genomic_DNA"/>
</dbReference>
<organism evidence="3 4">
    <name type="scientific">Cytospora chrysosperma</name>
    <name type="common">Cytospora canker fungus</name>
    <name type="synonym">Sphaeria chrysosperma</name>
    <dbReference type="NCBI Taxonomy" id="252740"/>
    <lineage>
        <taxon>Eukaryota</taxon>
        <taxon>Fungi</taxon>
        <taxon>Dikarya</taxon>
        <taxon>Ascomycota</taxon>
        <taxon>Pezizomycotina</taxon>
        <taxon>Sordariomycetes</taxon>
        <taxon>Sordariomycetidae</taxon>
        <taxon>Diaporthales</taxon>
        <taxon>Cytosporaceae</taxon>
        <taxon>Cytospora</taxon>
    </lineage>
</organism>
<dbReference type="AlphaFoldDB" id="A0A423W0W0"/>
<dbReference type="SUPFAM" id="SSF56112">
    <property type="entry name" value="Protein kinase-like (PK-like)"/>
    <property type="match status" value="1"/>
</dbReference>
<dbReference type="Proteomes" id="UP000284375">
    <property type="component" value="Unassembled WGS sequence"/>
</dbReference>
<dbReference type="Gene3D" id="3.90.1200.10">
    <property type="match status" value="1"/>
</dbReference>
<dbReference type="PANTHER" id="PTHR12149:SF8">
    <property type="entry name" value="PROTEIN-RIBULOSAMINE 3-KINASE"/>
    <property type="match status" value="1"/>
</dbReference>
<dbReference type="EC" id="2.7.1.172" evidence="1"/>
<dbReference type="Pfam" id="PF03881">
    <property type="entry name" value="Fructosamin_kin"/>
    <property type="match status" value="1"/>
</dbReference>